<dbReference type="GO" id="GO:0015969">
    <property type="term" value="P:guanosine tetraphosphate metabolic process"/>
    <property type="evidence" value="ECO:0007669"/>
    <property type="project" value="InterPro"/>
</dbReference>
<dbReference type="AlphaFoldDB" id="A0AA35D669"/>
<organism evidence="2 3">
    <name type="scientific">Comamonas aquatica</name>
    <dbReference type="NCBI Taxonomy" id="225991"/>
    <lineage>
        <taxon>Bacteria</taxon>
        <taxon>Pseudomonadati</taxon>
        <taxon>Pseudomonadota</taxon>
        <taxon>Betaproteobacteria</taxon>
        <taxon>Burkholderiales</taxon>
        <taxon>Comamonadaceae</taxon>
        <taxon>Comamonas</taxon>
    </lineage>
</organism>
<dbReference type="Pfam" id="PF04607">
    <property type="entry name" value="RelA_SpoT"/>
    <property type="match status" value="1"/>
</dbReference>
<sequence length="360" mass="41284">MTTHHTDEKKRLKGVHVHEEVGGLSRQNRWTMSEAFVKPGAHSKGTIERAGKAMAQRRATEEDERIVQYWRDCHAYVLNTFQGTLRRWIRQSPYVLVQRLKRLNTVRDKLQTGRSKDIASMHDLAGCRIIFPTVQDLHAYRKEFHSKTRAQHEYVSKGRYDYLTNPKPTGYRGMHDVFRYKVSAEPGDAWNGLRVEIQYRTQAQHAWATAVEISDLIDHSRVKFERGSNLERERLFVLASEYIARNAEGMKGAVPDISDAALLSELQSIEGGLGVFSRLRAVSASQVNVPNSKNLVLTFADQLTIDGFRSARQAMEQRNYIELFEPGKDVVYIRAEKPSEVANAFRNYFRDAKAFISLLP</sequence>
<accession>A0AA35D669</accession>
<proteinExistence type="predicted"/>
<dbReference type="RefSeq" id="WP_234686408.1">
    <property type="nucleotide sequence ID" value="NZ_CAHPSC010000011.1"/>
</dbReference>
<feature type="domain" description="RelA/SpoT" evidence="1">
    <location>
        <begin position="98"/>
        <end position="222"/>
    </location>
</feature>
<dbReference type="SMART" id="SM00954">
    <property type="entry name" value="RelA_SpoT"/>
    <property type="match status" value="1"/>
</dbReference>
<reference evidence="2" key="1">
    <citation type="submission" date="2020-05" db="EMBL/GenBank/DDBJ databases">
        <authorList>
            <person name="Delgado-Blas J."/>
        </authorList>
    </citation>
    <scope>NUCLEOTIDE SEQUENCE</scope>
    <source>
        <strain evidence="2">BB1454</strain>
    </source>
</reference>
<dbReference type="Proteomes" id="UP000834458">
    <property type="component" value="Unassembled WGS sequence"/>
</dbReference>
<dbReference type="PANTHER" id="PTHR47837:SF1">
    <property type="entry name" value="GTP PYROPHOSPHOKINASE YJBM"/>
    <property type="match status" value="1"/>
</dbReference>
<dbReference type="SUPFAM" id="SSF81301">
    <property type="entry name" value="Nucleotidyltransferase"/>
    <property type="match status" value="1"/>
</dbReference>
<evidence type="ECO:0000313" key="3">
    <source>
        <dbReference type="Proteomes" id="UP000834458"/>
    </source>
</evidence>
<dbReference type="InterPro" id="IPR043519">
    <property type="entry name" value="NT_sf"/>
</dbReference>
<dbReference type="InterPro" id="IPR007685">
    <property type="entry name" value="RelA_SpoT"/>
</dbReference>
<name>A0AA35D669_9BURK</name>
<dbReference type="InterPro" id="IPR052366">
    <property type="entry name" value="GTP_Pyrophosphokinase"/>
</dbReference>
<evidence type="ECO:0000313" key="2">
    <source>
        <dbReference type="EMBL" id="CAB5675801.1"/>
    </source>
</evidence>
<dbReference type="PANTHER" id="PTHR47837">
    <property type="entry name" value="GTP PYROPHOSPHOKINASE YJBM"/>
    <property type="match status" value="1"/>
</dbReference>
<gene>
    <name evidence="2" type="ORF">GHA_01116</name>
</gene>
<protein>
    <submittedName>
        <fullName evidence="2">Guanosine polyphosphate pyrophosphohydrolases/synthetases</fullName>
    </submittedName>
</protein>
<comment type="caution">
    <text evidence="2">The sequence shown here is derived from an EMBL/GenBank/DDBJ whole genome shotgun (WGS) entry which is preliminary data.</text>
</comment>
<evidence type="ECO:0000259" key="1">
    <source>
        <dbReference type="SMART" id="SM00954"/>
    </source>
</evidence>
<dbReference type="CDD" id="cd05399">
    <property type="entry name" value="NT_Rel-Spo_like"/>
    <property type="match status" value="1"/>
</dbReference>
<dbReference type="EMBL" id="CAHPSC010000011">
    <property type="protein sequence ID" value="CAB5675801.1"/>
    <property type="molecule type" value="Genomic_DNA"/>
</dbReference>
<dbReference type="Gene3D" id="3.30.460.10">
    <property type="entry name" value="Beta Polymerase, domain 2"/>
    <property type="match status" value="1"/>
</dbReference>